<name>A0AC61QLJ3_9BACT</name>
<reference evidence="1" key="1">
    <citation type="submission" date="2019-04" db="EMBL/GenBank/DDBJ databases">
        <title>Microbes associate with the intestines of laboratory mice.</title>
        <authorList>
            <person name="Navarre W."/>
            <person name="Wong E."/>
            <person name="Huang K."/>
            <person name="Tropini C."/>
            <person name="Ng K."/>
            <person name="Yu B."/>
        </authorList>
    </citation>
    <scope>NUCLEOTIDE SEQUENCE</scope>
    <source>
        <strain evidence="1">NM73_A23</strain>
    </source>
</reference>
<organism evidence="1 2">
    <name type="scientific">Palleniella muris</name>
    <dbReference type="NCBI Taxonomy" id="3038145"/>
    <lineage>
        <taxon>Bacteria</taxon>
        <taxon>Pseudomonadati</taxon>
        <taxon>Bacteroidota</taxon>
        <taxon>Bacteroidia</taxon>
        <taxon>Bacteroidales</taxon>
        <taxon>Prevotellaceae</taxon>
        <taxon>Palleniella</taxon>
    </lineage>
</organism>
<keyword evidence="2" id="KW-1185">Reference proteome</keyword>
<evidence type="ECO:0000313" key="2">
    <source>
        <dbReference type="Proteomes" id="UP000308886"/>
    </source>
</evidence>
<dbReference type="Proteomes" id="UP000308886">
    <property type="component" value="Unassembled WGS sequence"/>
</dbReference>
<sequence>MASRRAIIEEWMVAQKRHHLSDVQVQMARELGFKPDSLRKIDNHKQEPWKTPLPQHIENLYLKRFKREQPEVVKSLKQQLQEDAAKRAAKKKAKDTRRKAAQEQDDQSLNAE</sequence>
<evidence type="ECO:0000313" key="1">
    <source>
        <dbReference type="EMBL" id="TGX79783.1"/>
    </source>
</evidence>
<comment type="caution">
    <text evidence="1">The sequence shown here is derived from an EMBL/GenBank/DDBJ whole genome shotgun (WGS) entry which is preliminary data.</text>
</comment>
<proteinExistence type="predicted"/>
<accession>A0AC61QLJ3</accession>
<gene>
    <name evidence="1" type="ORF">E5358_14540</name>
</gene>
<dbReference type="EMBL" id="SRZC01000037">
    <property type="protein sequence ID" value="TGX79783.1"/>
    <property type="molecule type" value="Genomic_DNA"/>
</dbReference>
<protein>
    <submittedName>
        <fullName evidence="1">Uncharacterized protein</fullName>
    </submittedName>
</protein>